<dbReference type="Gramene" id="Zm00001eb113540_T001">
    <property type="protein sequence ID" value="Zm00001eb113540_P001"/>
    <property type="gene ID" value="Zm00001eb113540"/>
</dbReference>
<name>A0A804MV04_MAIZE</name>
<evidence type="ECO:0000313" key="2">
    <source>
        <dbReference type="EnsemblPlants" id="Zm00001eb113540_P001"/>
    </source>
</evidence>
<keyword evidence="3" id="KW-1185">Reference proteome</keyword>
<dbReference type="Proteomes" id="UP000007305">
    <property type="component" value="Chromosome 2"/>
</dbReference>
<reference evidence="2" key="2">
    <citation type="submission" date="2019-07" db="EMBL/GenBank/DDBJ databases">
        <authorList>
            <person name="Seetharam A."/>
            <person name="Woodhouse M."/>
            <person name="Cannon E."/>
        </authorList>
    </citation>
    <scope>NUCLEOTIDE SEQUENCE [LARGE SCALE GENOMIC DNA]</scope>
    <source>
        <strain evidence="2">cv. B73</strain>
    </source>
</reference>
<proteinExistence type="predicted"/>
<dbReference type="EnsemblPlants" id="Zm00001eb113540_T001">
    <property type="protein sequence ID" value="Zm00001eb113540_P001"/>
    <property type="gene ID" value="Zm00001eb113540"/>
</dbReference>
<evidence type="ECO:0000256" key="1">
    <source>
        <dbReference type="SAM" id="Phobius"/>
    </source>
</evidence>
<keyword evidence="1" id="KW-1133">Transmembrane helix</keyword>
<keyword evidence="1" id="KW-0812">Transmembrane</keyword>
<keyword evidence="1" id="KW-0472">Membrane</keyword>
<accession>A0A804MV04</accession>
<reference evidence="2" key="3">
    <citation type="submission" date="2021-05" db="UniProtKB">
        <authorList>
            <consortium name="EnsemblPlants"/>
        </authorList>
    </citation>
    <scope>IDENTIFICATION</scope>
    <source>
        <strain evidence="2">cv. B73</strain>
    </source>
</reference>
<feature type="transmembrane region" description="Helical" evidence="1">
    <location>
        <begin position="27"/>
        <end position="55"/>
    </location>
</feature>
<reference evidence="3" key="1">
    <citation type="submission" date="2015-12" db="EMBL/GenBank/DDBJ databases">
        <title>Update maize B73 reference genome by single molecule sequencing technologies.</title>
        <authorList>
            <consortium name="Maize Genome Sequencing Project"/>
            <person name="Ware D."/>
        </authorList>
    </citation>
    <scope>NUCLEOTIDE SEQUENCE [LARGE SCALE GENOMIC DNA]</scope>
    <source>
        <strain evidence="3">cv. B73</strain>
    </source>
</reference>
<sequence length="82" mass="8581">MSPSWPLMREICPLRVFPTCSGRTSPYAVALTVLLLISVALLALIAFGVFLLHVLGAAEGDCVRREDDAAGGGGVTALPWGI</sequence>
<dbReference type="InParanoid" id="A0A804MV04"/>
<organism evidence="2 3">
    <name type="scientific">Zea mays</name>
    <name type="common">Maize</name>
    <dbReference type="NCBI Taxonomy" id="4577"/>
    <lineage>
        <taxon>Eukaryota</taxon>
        <taxon>Viridiplantae</taxon>
        <taxon>Streptophyta</taxon>
        <taxon>Embryophyta</taxon>
        <taxon>Tracheophyta</taxon>
        <taxon>Spermatophyta</taxon>
        <taxon>Magnoliopsida</taxon>
        <taxon>Liliopsida</taxon>
        <taxon>Poales</taxon>
        <taxon>Poaceae</taxon>
        <taxon>PACMAD clade</taxon>
        <taxon>Panicoideae</taxon>
        <taxon>Andropogonodae</taxon>
        <taxon>Andropogoneae</taxon>
        <taxon>Tripsacinae</taxon>
        <taxon>Zea</taxon>
    </lineage>
</organism>
<evidence type="ECO:0000313" key="3">
    <source>
        <dbReference type="Proteomes" id="UP000007305"/>
    </source>
</evidence>
<dbReference type="AlphaFoldDB" id="A0A804MV04"/>
<protein>
    <submittedName>
        <fullName evidence="2">Uncharacterized protein</fullName>
    </submittedName>
</protein>